<reference evidence="2 3" key="1">
    <citation type="submission" date="2020-01" db="EMBL/GenBank/DDBJ databases">
        <title>Patterns of diversity and host range of bacteriophage communities associated with bean-nodulatin bacteria.</title>
        <authorList>
            <person name="Vann Cauwenberghe J."/>
            <person name="Santamaria R.I."/>
            <person name="Bustos P."/>
            <person name="Juarez S."/>
            <person name="Gonzalez V."/>
        </authorList>
    </citation>
    <scope>NUCLEOTIDE SEQUENCE [LARGE SCALE GENOMIC DNA]</scope>
    <source>
        <strain evidence="3">RHph</strain>
    </source>
</reference>
<name>A0A7S5RE63_9CAUD</name>
<evidence type="ECO:0000313" key="2">
    <source>
        <dbReference type="EMBL" id="QIG73876.1"/>
    </source>
</evidence>
<accession>A0A7S5RE63</accession>
<protein>
    <submittedName>
        <fullName evidence="2">Uncharacterized protein</fullName>
    </submittedName>
</protein>
<keyword evidence="1" id="KW-1133">Transmembrane helix</keyword>
<gene>
    <name evidence="2" type="ORF">EVC06_101</name>
</gene>
<evidence type="ECO:0000313" key="3">
    <source>
        <dbReference type="Proteomes" id="UP000646667"/>
    </source>
</evidence>
<feature type="transmembrane region" description="Helical" evidence="1">
    <location>
        <begin position="41"/>
        <end position="62"/>
    </location>
</feature>
<sequence>MATQINPIAKCLSSKIFSNKVIKSKKIYSRKSVKNKKSYEGVHFILTAGSLFFSSMTAFTFAW</sequence>
<organism evidence="2 3">
    <name type="scientific">Rhizobium phage RHph_N34</name>
    <dbReference type="NCBI Taxonomy" id="2509586"/>
    <lineage>
        <taxon>Viruses</taxon>
        <taxon>Duplodnaviria</taxon>
        <taxon>Heunggongvirae</taxon>
        <taxon>Uroviricota</taxon>
        <taxon>Caudoviricetes</taxon>
        <taxon>Pootjesviridae</taxon>
        <taxon>Staniewskivirinae</taxon>
        <taxon>Trinifflemingvirus</taxon>
        <taxon>Trinifflemingvirus N34</taxon>
    </lineage>
</organism>
<dbReference type="EMBL" id="MN988534">
    <property type="protein sequence ID" value="QIG73876.1"/>
    <property type="molecule type" value="Genomic_DNA"/>
</dbReference>
<keyword evidence="1" id="KW-0812">Transmembrane</keyword>
<keyword evidence="3" id="KW-1185">Reference proteome</keyword>
<proteinExistence type="predicted"/>
<keyword evidence="1" id="KW-0472">Membrane</keyword>
<evidence type="ECO:0000256" key="1">
    <source>
        <dbReference type="SAM" id="Phobius"/>
    </source>
</evidence>
<dbReference type="Proteomes" id="UP000646667">
    <property type="component" value="Segment"/>
</dbReference>